<dbReference type="Gene3D" id="3.30.450.20">
    <property type="entry name" value="PAS domain"/>
    <property type="match status" value="2"/>
</dbReference>
<keyword evidence="1" id="KW-0378">Hydrolase</keyword>
<dbReference type="Pfam" id="PF08448">
    <property type="entry name" value="PAS_4"/>
    <property type="match status" value="1"/>
</dbReference>
<dbReference type="InterPro" id="IPR001932">
    <property type="entry name" value="PPM-type_phosphatase-like_dom"/>
</dbReference>
<dbReference type="PANTHER" id="PTHR43156:SF2">
    <property type="entry name" value="STAGE II SPORULATION PROTEIN E"/>
    <property type="match status" value="1"/>
</dbReference>
<dbReference type="InterPro" id="IPR052016">
    <property type="entry name" value="Bact_Sigma-Reg"/>
</dbReference>
<dbReference type="InterPro" id="IPR035965">
    <property type="entry name" value="PAS-like_dom_sf"/>
</dbReference>
<proteinExistence type="predicted"/>
<organism evidence="4 5">
    <name type="scientific">Kitasatospora purpeofusca</name>
    <dbReference type="NCBI Taxonomy" id="67352"/>
    <lineage>
        <taxon>Bacteria</taxon>
        <taxon>Bacillati</taxon>
        <taxon>Actinomycetota</taxon>
        <taxon>Actinomycetes</taxon>
        <taxon>Kitasatosporales</taxon>
        <taxon>Streptomycetaceae</taxon>
        <taxon>Kitasatospora</taxon>
    </lineage>
</organism>
<evidence type="ECO:0000259" key="3">
    <source>
        <dbReference type="PROSITE" id="PS50112"/>
    </source>
</evidence>
<dbReference type="InterPro" id="IPR013656">
    <property type="entry name" value="PAS_4"/>
</dbReference>
<evidence type="ECO:0000256" key="1">
    <source>
        <dbReference type="ARBA" id="ARBA00022801"/>
    </source>
</evidence>
<dbReference type="SUPFAM" id="SSF55785">
    <property type="entry name" value="PYP-like sensor domain (PAS domain)"/>
    <property type="match status" value="2"/>
</dbReference>
<evidence type="ECO:0000313" key="5">
    <source>
        <dbReference type="Proteomes" id="UP001432222"/>
    </source>
</evidence>
<dbReference type="SUPFAM" id="SSF55874">
    <property type="entry name" value="ATPase domain of HSP90 chaperone/DNA topoisomerase II/histidine kinase"/>
    <property type="match status" value="1"/>
</dbReference>
<dbReference type="PANTHER" id="PTHR43156">
    <property type="entry name" value="STAGE II SPORULATION PROTEIN E-RELATED"/>
    <property type="match status" value="1"/>
</dbReference>
<feature type="region of interest" description="Disordered" evidence="2">
    <location>
        <begin position="347"/>
        <end position="381"/>
    </location>
</feature>
<protein>
    <submittedName>
        <fullName evidence="4">PAS domain-containing SpoIIE family protein phosphatase/ATP-binding protein</fullName>
    </submittedName>
</protein>
<dbReference type="Pfam" id="PF01590">
    <property type="entry name" value="GAF"/>
    <property type="match status" value="1"/>
</dbReference>
<dbReference type="CDD" id="cd16936">
    <property type="entry name" value="HATPase_RsbW-like"/>
    <property type="match status" value="1"/>
</dbReference>
<reference evidence="4" key="1">
    <citation type="submission" date="2022-10" db="EMBL/GenBank/DDBJ databases">
        <title>The complete genomes of actinobacterial strains from the NBC collection.</title>
        <authorList>
            <person name="Joergensen T.S."/>
            <person name="Alvarez Arevalo M."/>
            <person name="Sterndorff E.B."/>
            <person name="Faurdal D."/>
            <person name="Vuksanovic O."/>
            <person name="Mourched A.-S."/>
            <person name="Charusanti P."/>
            <person name="Shaw S."/>
            <person name="Blin K."/>
            <person name="Weber T."/>
        </authorList>
    </citation>
    <scope>NUCLEOTIDE SEQUENCE</scope>
    <source>
        <strain evidence="4">NBC_00222</strain>
    </source>
</reference>
<feature type="domain" description="PAS" evidence="3">
    <location>
        <begin position="22"/>
        <end position="50"/>
    </location>
</feature>
<dbReference type="RefSeq" id="WP_328954760.1">
    <property type="nucleotide sequence ID" value="NZ_CP108110.1"/>
</dbReference>
<dbReference type="Gene3D" id="3.60.40.10">
    <property type="entry name" value="PPM-type phosphatase domain"/>
    <property type="match status" value="1"/>
</dbReference>
<evidence type="ECO:0000313" key="4">
    <source>
        <dbReference type="EMBL" id="WUQ83824.1"/>
    </source>
</evidence>
<dbReference type="SMART" id="SM00331">
    <property type="entry name" value="PP2C_SIG"/>
    <property type="match status" value="1"/>
</dbReference>
<dbReference type="CDD" id="cd00130">
    <property type="entry name" value="PAS"/>
    <property type="match status" value="2"/>
</dbReference>
<sequence>MSTADALHRGRSPFVDNAVGALLDADGRIVRWTPEAARLLGVDARQVHGRPARELLDDPAAWPAMSELTERQRAEGWSGEAVFRSGRGERLALSFQILPLDAPAAPEAPGSPDGSGTARYLVLAAPTPQIARWRQDQAFTSELFLQDRVGLAVFDERLRLVRTNTHLLPYSGLPPDLRGRRLGDFLQPQDAAAVERGLRDVLRTGRPLIAAEEIVRTIEDPSGGAVMAISAFRLQAPDGQVIGVTALFTDVTELHRSGERLALLHRATAAVGGSLSVGGTAEELAAVLAPPAAARTGPGAAGPGAAPAPGLADLAVVDVAEAVFTGGEPAPGRDGRVLLRRAAVAVSAPPGDPAQGPGGPVAPPPPPPVGAPVHAHPDEQSVHTDFPASMAVPLRAGGRLLGRVAVHRAPNRPPYLPADLELLREIADRAALALDNARRYAREHRAAVGLQRSLLPPSQAETTAVSTASVYLPTDTASGIGGDWFDVIPLSSARVALVAGDVVGHGLAASATMGRLRTAVRTLADLDLEPDELLVHLDDLVAQLMVEAERPEEDDEDREADGPGAASRPPVGHGLWLDGTGDGTDEQQTVPFGATCVYAVYDPVSRRCAMASAGHPPPAVAAPNGRVTYVPLRPGPPLGVTGLPFEVTEVELEPSSLLALYTDGLLLGYADDLEEGMDALSHRLAAAANPPEGAVTPAGASLRQLGRDLVADLPAHRLTDDVTLLLARTRAVPPADTVGWTLEADPSGVARVREAATAQLRRWGLEELEFTTELVLSELVTNAIRYAGGPVGVRLIRAERLTCEVSDPSATQPRMRRARLTDEGGRGLYLVAQLTTRWGSRYTRRGKTIWAEQELPPG</sequence>
<dbReference type="InterPro" id="IPR036890">
    <property type="entry name" value="HATPase_C_sf"/>
</dbReference>
<dbReference type="InterPro" id="IPR000014">
    <property type="entry name" value="PAS"/>
</dbReference>
<feature type="compositionally biased region" description="Acidic residues" evidence="2">
    <location>
        <begin position="550"/>
        <end position="559"/>
    </location>
</feature>
<dbReference type="Pfam" id="PF13581">
    <property type="entry name" value="HATPase_c_2"/>
    <property type="match status" value="1"/>
</dbReference>
<keyword evidence="5" id="KW-1185">Reference proteome</keyword>
<dbReference type="SMART" id="SM00091">
    <property type="entry name" value="PAS"/>
    <property type="match status" value="2"/>
</dbReference>
<dbReference type="EMBL" id="CP108110">
    <property type="protein sequence ID" value="WUQ83824.1"/>
    <property type="molecule type" value="Genomic_DNA"/>
</dbReference>
<dbReference type="SUPFAM" id="SSF55781">
    <property type="entry name" value="GAF domain-like"/>
    <property type="match status" value="1"/>
</dbReference>
<dbReference type="Gene3D" id="3.30.565.10">
    <property type="entry name" value="Histidine kinase-like ATPase, C-terminal domain"/>
    <property type="match status" value="1"/>
</dbReference>
<name>A0ABZ1U0J4_9ACTN</name>
<dbReference type="InterPro" id="IPR003018">
    <property type="entry name" value="GAF"/>
</dbReference>
<evidence type="ECO:0000256" key="2">
    <source>
        <dbReference type="SAM" id="MobiDB-lite"/>
    </source>
</evidence>
<dbReference type="PROSITE" id="PS50112">
    <property type="entry name" value="PAS"/>
    <property type="match status" value="1"/>
</dbReference>
<accession>A0ABZ1U0J4</accession>
<dbReference type="Pfam" id="PF13426">
    <property type="entry name" value="PAS_9"/>
    <property type="match status" value="1"/>
</dbReference>
<dbReference type="Gene3D" id="3.30.450.40">
    <property type="match status" value="1"/>
</dbReference>
<dbReference type="InterPro" id="IPR036457">
    <property type="entry name" value="PPM-type-like_dom_sf"/>
</dbReference>
<dbReference type="InterPro" id="IPR003594">
    <property type="entry name" value="HATPase_dom"/>
</dbReference>
<feature type="compositionally biased region" description="Pro residues" evidence="2">
    <location>
        <begin position="360"/>
        <end position="370"/>
    </location>
</feature>
<dbReference type="SMART" id="SM00065">
    <property type="entry name" value="GAF"/>
    <property type="match status" value="1"/>
</dbReference>
<feature type="region of interest" description="Disordered" evidence="2">
    <location>
        <begin position="549"/>
        <end position="587"/>
    </location>
</feature>
<gene>
    <name evidence="4" type="ORF">OHA16_13095</name>
</gene>
<dbReference type="Proteomes" id="UP001432222">
    <property type="component" value="Chromosome"/>
</dbReference>
<dbReference type="Pfam" id="PF07228">
    <property type="entry name" value="SpoIIE"/>
    <property type="match status" value="1"/>
</dbReference>
<dbReference type="InterPro" id="IPR029016">
    <property type="entry name" value="GAF-like_dom_sf"/>
</dbReference>